<evidence type="ECO:0000313" key="2">
    <source>
        <dbReference type="Proteomes" id="UP000046395"/>
    </source>
</evidence>
<dbReference type="Pfam" id="PF02205">
    <property type="entry name" value="WH2"/>
    <property type="match status" value="2"/>
</dbReference>
<dbReference type="InterPro" id="IPR003124">
    <property type="entry name" value="WH2_dom"/>
</dbReference>
<accession>A0A5S6QZJ4</accession>
<evidence type="ECO:0000313" key="3">
    <source>
        <dbReference type="WBParaSite" id="TMUE_3000012806.1"/>
    </source>
</evidence>
<name>A0A5S6QZJ4_TRIMR</name>
<dbReference type="Proteomes" id="UP000046395">
    <property type="component" value="Unassembled WGS sequence"/>
</dbReference>
<feature type="domain" description="WH2" evidence="1">
    <location>
        <begin position="75"/>
        <end position="92"/>
    </location>
</feature>
<dbReference type="SMART" id="SM00246">
    <property type="entry name" value="WH2"/>
    <property type="match status" value="2"/>
</dbReference>
<dbReference type="WBParaSite" id="TMUE_3000012806.1">
    <property type="protein sequence ID" value="TMUE_3000012806.1"/>
    <property type="gene ID" value="WBGene00294523"/>
</dbReference>
<sequence>MSIMADTSRLLEEIRDGIKLRSVKTVDKSKPLILAENESLKNVTRTALPPLPCPQPPPLPLGLDSDQNGHSINADRTALMNEIRAGIKLRHIDAPVISKPVRVNCLENSKVTMASKQHEEDKVANRAAEEAHTAIVRQVVAELKTTKTFHSPLSAAKGTVDNVSLTQLPDKQATNTFTSSCDSFPLTNSVNQKCESKQKGVTMSSFPARSPAKMRSEMRIQLSSSQSTPPCKTTAVKTVEENKKLPPVSRVSAKSFMAVTLKEPSTNNLSPWALQTVRVSPRGWMPHEKKGCAPLLNSIGRTAEKSSKQLSALTVNDRAQLPKGKDSGPILPGIQSDKEMYETNGSTNLHLTEVTCRNPWANHRSDMPNTNAGGCPANSAKQQTIKTHLSKLGLTFPGLHEAANEASNAFRGIKFEIDVDDPHGSFLKVQRCPDT</sequence>
<organism evidence="2 3">
    <name type="scientific">Trichuris muris</name>
    <name type="common">Mouse whipworm</name>
    <dbReference type="NCBI Taxonomy" id="70415"/>
    <lineage>
        <taxon>Eukaryota</taxon>
        <taxon>Metazoa</taxon>
        <taxon>Ecdysozoa</taxon>
        <taxon>Nematoda</taxon>
        <taxon>Enoplea</taxon>
        <taxon>Dorylaimia</taxon>
        <taxon>Trichinellida</taxon>
        <taxon>Trichuridae</taxon>
        <taxon>Trichuris</taxon>
    </lineage>
</organism>
<dbReference type="PROSITE" id="PS51082">
    <property type="entry name" value="WH2"/>
    <property type="match status" value="2"/>
</dbReference>
<keyword evidence="2" id="KW-1185">Reference proteome</keyword>
<reference evidence="3" key="1">
    <citation type="submission" date="2019-12" db="UniProtKB">
        <authorList>
            <consortium name="WormBaseParasite"/>
        </authorList>
    </citation>
    <scope>IDENTIFICATION</scope>
</reference>
<dbReference type="GO" id="GO:0003779">
    <property type="term" value="F:actin binding"/>
    <property type="evidence" value="ECO:0007669"/>
    <property type="project" value="InterPro"/>
</dbReference>
<feature type="domain" description="WH2" evidence="1">
    <location>
        <begin position="6"/>
        <end position="23"/>
    </location>
</feature>
<proteinExistence type="predicted"/>
<evidence type="ECO:0000259" key="1">
    <source>
        <dbReference type="PROSITE" id="PS51082"/>
    </source>
</evidence>
<dbReference type="AlphaFoldDB" id="A0A5S6QZJ4"/>
<protein>
    <submittedName>
        <fullName evidence="3">WH2 domain-containing protein</fullName>
    </submittedName>
</protein>